<dbReference type="EMBL" id="DS989828">
    <property type="protein sequence ID" value="EFR04340.1"/>
    <property type="molecule type" value="Genomic_DNA"/>
</dbReference>
<dbReference type="AlphaFoldDB" id="E4V2W6"/>
<evidence type="ECO:0000313" key="2">
    <source>
        <dbReference type="EMBL" id="EFR04340.1"/>
    </source>
</evidence>
<organism evidence="3">
    <name type="scientific">Arthroderma gypseum (strain ATCC MYA-4604 / CBS 118893)</name>
    <name type="common">Microsporum gypseum</name>
    <dbReference type="NCBI Taxonomy" id="535722"/>
    <lineage>
        <taxon>Eukaryota</taxon>
        <taxon>Fungi</taxon>
        <taxon>Dikarya</taxon>
        <taxon>Ascomycota</taxon>
        <taxon>Pezizomycotina</taxon>
        <taxon>Eurotiomycetes</taxon>
        <taxon>Eurotiomycetidae</taxon>
        <taxon>Onygenales</taxon>
        <taxon>Arthrodermataceae</taxon>
        <taxon>Nannizzia</taxon>
    </lineage>
</organism>
<dbReference type="RefSeq" id="XP_003170103.1">
    <property type="nucleotide sequence ID" value="XM_003170055.1"/>
</dbReference>
<feature type="compositionally biased region" description="Polar residues" evidence="1">
    <location>
        <begin position="31"/>
        <end position="58"/>
    </location>
</feature>
<evidence type="ECO:0000313" key="3">
    <source>
        <dbReference type="Proteomes" id="UP000002669"/>
    </source>
</evidence>
<dbReference type="OrthoDB" id="5422510at2759"/>
<dbReference type="InParanoid" id="E4V2W6"/>
<dbReference type="HOGENOM" id="CLU_025640_2_0_1"/>
<dbReference type="eggNOG" id="ENOG502RXR7">
    <property type="taxonomic scope" value="Eukaryota"/>
</dbReference>
<accession>E4V2W6</accession>
<dbReference type="Proteomes" id="UP000002669">
    <property type="component" value="Unassembled WGS sequence"/>
</dbReference>
<gene>
    <name evidence="2" type="ORF">MGYG_07349</name>
</gene>
<proteinExistence type="predicted"/>
<dbReference type="PANTHER" id="PTHR42032:SF1">
    <property type="entry name" value="YALI0E30679P"/>
    <property type="match status" value="1"/>
</dbReference>
<dbReference type="GeneID" id="10025341"/>
<dbReference type="OMA" id="RLPWEWY"/>
<protein>
    <submittedName>
        <fullName evidence="2">Uncharacterized protein</fullName>
    </submittedName>
</protein>
<sequence length="454" mass="50619">MGTPSMEPDQEPATTSRVKSPATEQLRHRQNASTGSNVNGFAPLSSSPGKLRRSSTFSEAVSETRRSIKSSTDDLFFPRANISTGSTRPDNTDSPWHSSPLLLALLPGLGGLLFHNGAAVFTDVALLSLAAVFLNWSVRLPWEWYFAAQERVRLAHDAYDAEDLDDSDAEIGSPPQSAEDCASQDNPENEGKPHPPLRRKKYAVAYLNAKRELQTHELSALASCFLFPVLAAYLLHYIRFRLSRPSEGLVSNYSLTLFLLAAEIRPVSHLLKMVQARTLYLQRVVESSQLRRISDKVPESDAVVELSKRLDDLESRFTTANLELTSFEESHSKHKPPRELIEEARKAMKSDIYTLDKLVRSQERRYSTISAKVDAHIRTIDSYMVELGPLATSGKRGRPGPDNGSKHSSMQSMISTICAIATSPLRIVWSVVKLPIYPFARVYHNMNISQGIRE</sequence>
<feature type="region of interest" description="Disordered" evidence="1">
    <location>
        <begin position="1"/>
        <end position="58"/>
    </location>
</feature>
<dbReference type="PANTHER" id="PTHR42032">
    <property type="entry name" value="YALI0E30679P"/>
    <property type="match status" value="1"/>
</dbReference>
<keyword evidence="3" id="KW-1185">Reference proteome</keyword>
<feature type="region of interest" description="Disordered" evidence="1">
    <location>
        <begin position="165"/>
        <end position="196"/>
    </location>
</feature>
<dbReference type="VEuPathDB" id="FungiDB:MGYG_07349"/>
<dbReference type="STRING" id="535722.E4V2W6"/>
<evidence type="ECO:0000256" key="1">
    <source>
        <dbReference type="SAM" id="MobiDB-lite"/>
    </source>
</evidence>
<name>E4V2W6_ARTGP</name>
<reference evidence="3" key="1">
    <citation type="journal article" date="2012" name="MBio">
        <title>Comparative genome analysis of Trichophyton rubrum and related dermatophytes reveals candidate genes involved in infection.</title>
        <authorList>
            <person name="Martinez D.A."/>
            <person name="Oliver B.G."/>
            <person name="Graeser Y."/>
            <person name="Goldberg J.M."/>
            <person name="Li W."/>
            <person name="Martinez-Rossi N.M."/>
            <person name="Monod M."/>
            <person name="Shelest E."/>
            <person name="Barton R.C."/>
            <person name="Birch E."/>
            <person name="Brakhage A.A."/>
            <person name="Chen Z."/>
            <person name="Gurr S.J."/>
            <person name="Heiman D."/>
            <person name="Heitman J."/>
            <person name="Kosti I."/>
            <person name="Rossi A."/>
            <person name="Saif S."/>
            <person name="Samalova M."/>
            <person name="Saunders C.W."/>
            <person name="Shea T."/>
            <person name="Summerbell R.C."/>
            <person name="Xu J."/>
            <person name="Young S."/>
            <person name="Zeng Q."/>
            <person name="Birren B.W."/>
            <person name="Cuomo C.A."/>
            <person name="White T.C."/>
        </authorList>
    </citation>
    <scope>NUCLEOTIDE SEQUENCE [LARGE SCALE GENOMIC DNA]</scope>
    <source>
        <strain evidence="3">ATCC MYA-4604 / CBS 118893</strain>
    </source>
</reference>